<dbReference type="SUPFAM" id="SSF47459">
    <property type="entry name" value="HLH, helix-loop-helix DNA-binding domain"/>
    <property type="match status" value="1"/>
</dbReference>
<feature type="compositionally biased region" description="Polar residues" evidence="5">
    <location>
        <begin position="580"/>
        <end position="590"/>
    </location>
</feature>
<feature type="compositionally biased region" description="Polar residues" evidence="5">
    <location>
        <begin position="151"/>
        <end position="160"/>
    </location>
</feature>
<dbReference type="CDD" id="cd11387">
    <property type="entry name" value="bHLHzip_USF_MITF"/>
    <property type="match status" value="1"/>
</dbReference>
<protein>
    <recommendedName>
        <fullName evidence="6">BHLH domain-containing protein</fullName>
    </recommendedName>
</protein>
<dbReference type="OrthoDB" id="690068at2759"/>
<dbReference type="PANTHER" id="PTHR46117:SF3">
    <property type="entry name" value="FI24210P1"/>
    <property type="match status" value="1"/>
</dbReference>
<dbReference type="InterPro" id="IPR011598">
    <property type="entry name" value="bHLH_dom"/>
</dbReference>
<dbReference type="GO" id="GO:0000981">
    <property type="term" value="F:DNA-binding transcription factor activity, RNA polymerase II-specific"/>
    <property type="evidence" value="ECO:0007669"/>
    <property type="project" value="TreeGrafter"/>
</dbReference>
<dbReference type="EMBL" id="MU129003">
    <property type="protein sequence ID" value="KAF9511258.1"/>
    <property type="molecule type" value="Genomic_DNA"/>
</dbReference>
<proteinExistence type="predicted"/>
<evidence type="ECO:0000256" key="1">
    <source>
        <dbReference type="ARBA" id="ARBA00004123"/>
    </source>
</evidence>
<feature type="region of interest" description="Disordered" evidence="5">
    <location>
        <begin position="104"/>
        <end position="173"/>
    </location>
</feature>
<feature type="compositionally biased region" description="Polar residues" evidence="5">
    <location>
        <begin position="523"/>
        <end position="540"/>
    </location>
</feature>
<evidence type="ECO:0000256" key="2">
    <source>
        <dbReference type="ARBA" id="ARBA00023015"/>
    </source>
</evidence>
<dbReference type="GO" id="GO:0005634">
    <property type="term" value="C:nucleus"/>
    <property type="evidence" value="ECO:0007669"/>
    <property type="project" value="UniProtKB-SubCell"/>
</dbReference>
<evidence type="ECO:0000313" key="8">
    <source>
        <dbReference type="Proteomes" id="UP000886523"/>
    </source>
</evidence>
<accession>A0A9P6ASR1</accession>
<organism evidence="7 8">
    <name type="scientific">Hydnum rufescens UP504</name>
    <dbReference type="NCBI Taxonomy" id="1448309"/>
    <lineage>
        <taxon>Eukaryota</taxon>
        <taxon>Fungi</taxon>
        <taxon>Dikarya</taxon>
        <taxon>Basidiomycota</taxon>
        <taxon>Agaricomycotina</taxon>
        <taxon>Agaricomycetes</taxon>
        <taxon>Cantharellales</taxon>
        <taxon>Hydnaceae</taxon>
        <taxon>Hydnum</taxon>
    </lineage>
</organism>
<feature type="region of interest" description="Disordered" evidence="5">
    <location>
        <begin position="498"/>
        <end position="540"/>
    </location>
</feature>
<feature type="compositionally biased region" description="Basic residues" evidence="5">
    <location>
        <begin position="115"/>
        <end position="124"/>
    </location>
</feature>
<evidence type="ECO:0000256" key="3">
    <source>
        <dbReference type="ARBA" id="ARBA00023163"/>
    </source>
</evidence>
<feature type="compositionally biased region" description="Low complexity" evidence="5">
    <location>
        <begin position="134"/>
        <end position="144"/>
    </location>
</feature>
<keyword evidence="8" id="KW-1185">Reference proteome</keyword>
<dbReference type="GO" id="GO:0046983">
    <property type="term" value="F:protein dimerization activity"/>
    <property type="evidence" value="ECO:0007669"/>
    <property type="project" value="InterPro"/>
</dbReference>
<evidence type="ECO:0000256" key="4">
    <source>
        <dbReference type="ARBA" id="ARBA00023242"/>
    </source>
</evidence>
<feature type="domain" description="BHLH" evidence="6">
    <location>
        <begin position="361"/>
        <end position="465"/>
    </location>
</feature>
<dbReference type="GO" id="GO:0000978">
    <property type="term" value="F:RNA polymerase II cis-regulatory region sequence-specific DNA binding"/>
    <property type="evidence" value="ECO:0007669"/>
    <property type="project" value="TreeGrafter"/>
</dbReference>
<comment type="subcellular location">
    <subcellularLocation>
        <location evidence="1">Nucleus</location>
    </subcellularLocation>
</comment>
<evidence type="ECO:0000259" key="6">
    <source>
        <dbReference type="PROSITE" id="PS50888"/>
    </source>
</evidence>
<feature type="region of interest" description="Disordered" evidence="5">
    <location>
        <begin position="574"/>
        <end position="688"/>
    </location>
</feature>
<gene>
    <name evidence="7" type="ORF">BS47DRAFT_1395261</name>
</gene>
<reference evidence="7" key="1">
    <citation type="journal article" date="2020" name="Nat. Commun.">
        <title>Large-scale genome sequencing of mycorrhizal fungi provides insights into the early evolution of symbiotic traits.</title>
        <authorList>
            <person name="Miyauchi S."/>
            <person name="Kiss E."/>
            <person name="Kuo A."/>
            <person name="Drula E."/>
            <person name="Kohler A."/>
            <person name="Sanchez-Garcia M."/>
            <person name="Morin E."/>
            <person name="Andreopoulos B."/>
            <person name="Barry K.W."/>
            <person name="Bonito G."/>
            <person name="Buee M."/>
            <person name="Carver A."/>
            <person name="Chen C."/>
            <person name="Cichocki N."/>
            <person name="Clum A."/>
            <person name="Culley D."/>
            <person name="Crous P.W."/>
            <person name="Fauchery L."/>
            <person name="Girlanda M."/>
            <person name="Hayes R.D."/>
            <person name="Keri Z."/>
            <person name="LaButti K."/>
            <person name="Lipzen A."/>
            <person name="Lombard V."/>
            <person name="Magnuson J."/>
            <person name="Maillard F."/>
            <person name="Murat C."/>
            <person name="Nolan M."/>
            <person name="Ohm R.A."/>
            <person name="Pangilinan J."/>
            <person name="Pereira M.F."/>
            <person name="Perotto S."/>
            <person name="Peter M."/>
            <person name="Pfister S."/>
            <person name="Riley R."/>
            <person name="Sitrit Y."/>
            <person name="Stielow J.B."/>
            <person name="Szollosi G."/>
            <person name="Zifcakova L."/>
            <person name="Stursova M."/>
            <person name="Spatafora J.W."/>
            <person name="Tedersoo L."/>
            <person name="Vaario L.M."/>
            <person name="Yamada A."/>
            <person name="Yan M."/>
            <person name="Wang P."/>
            <person name="Xu J."/>
            <person name="Bruns T."/>
            <person name="Baldrian P."/>
            <person name="Vilgalys R."/>
            <person name="Dunand C."/>
            <person name="Henrissat B."/>
            <person name="Grigoriev I.V."/>
            <person name="Hibbett D."/>
            <person name="Nagy L.G."/>
            <person name="Martin F.M."/>
        </authorList>
    </citation>
    <scope>NUCLEOTIDE SEQUENCE</scope>
    <source>
        <strain evidence="7">UP504</strain>
    </source>
</reference>
<sequence length="688" mass="73480">MTAIGGNARIPESFLFLPPFLLPPMSAFYVQHQGPPLASSTSKIRQEGFQIPNSSPSLNAPPSPNTPFDPQNVFFHGSHIFPNAFKKFNDSNSLDFSETLASMMATDPPEDHNRQLHNPRHHHTPASSVDFSTPQPQSQNQQPQHLFDISSFPSHLNNFRGTPDSGLGTESPVQHNFFGDPPLNHAVADYRHHSYNSTAHPPILPHLNNIRTASPSSSDLAYPSSPFSPPGNRTPSTVVHSQSRSRSRSRTATSAVRPPPTAGSSSGVAGANPSPGMAIVIPDIHSPPPPSPATSWMFSPSSQQTTFSLPDPTGGGFPPPFAPSQSLPMSGLVGDDKSGAQNGKDDAASKQAALLNEKRRRRRESHNAVERRRRDNINEKITELSTLIPDCLLVDQAGGPTGGSSTIAPFSSEFGGELNGDGPQALPAAGSGSGNQDEEGSLGGAALKANKGIILRKSVDYIRFASNVSGVSNLVTLIGAPRYLQQLVRAQSTRNRELEEELQHYRSRSSPPQNRPIDGFSHHNGNGMMQLSSDSPGSSNQFSLASHYLDFGALGTGAGNEDGFDANLGTLSVKEENSPHTHGNSSQSAEFNGHSPLPQTSGRRQSTSQSQLDSRSQMDGSPSAGGSGSNGSDLDEDDDGEAEEERGRNKVRSQARFQQHHPSTFGDFDVSALSEGDDESGGIRMDER</sequence>
<evidence type="ECO:0000313" key="7">
    <source>
        <dbReference type="EMBL" id="KAF9511258.1"/>
    </source>
</evidence>
<feature type="compositionally biased region" description="Basic and acidic residues" evidence="5">
    <location>
        <begin position="365"/>
        <end position="374"/>
    </location>
</feature>
<dbReference type="Pfam" id="PF00010">
    <property type="entry name" value="HLH"/>
    <property type="match status" value="1"/>
</dbReference>
<feature type="compositionally biased region" description="Polar residues" evidence="5">
    <location>
        <begin position="293"/>
        <end position="308"/>
    </location>
</feature>
<dbReference type="AlphaFoldDB" id="A0A9P6ASR1"/>
<keyword evidence="2" id="KW-0805">Transcription regulation</keyword>
<dbReference type="InterPro" id="IPR051732">
    <property type="entry name" value="USF"/>
</dbReference>
<dbReference type="Proteomes" id="UP000886523">
    <property type="component" value="Unassembled WGS sequence"/>
</dbReference>
<feature type="region of interest" description="Disordered" evidence="5">
    <location>
        <begin position="416"/>
        <end position="443"/>
    </location>
</feature>
<feature type="compositionally biased region" description="Basic and acidic residues" evidence="5">
    <location>
        <begin position="334"/>
        <end position="348"/>
    </location>
</feature>
<dbReference type="PROSITE" id="PS50888">
    <property type="entry name" value="BHLH"/>
    <property type="match status" value="1"/>
</dbReference>
<feature type="compositionally biased region" description="Acidic residues" evidence="5">
    <location>
        <begin position="633"/>
        <end position="644"/>
    </location>
</feature>
<keyword evidence="3" id="KW-0804">Transcription</keyword>
<feature type="region of interest" description="Disordered" evidence="5">
    <location>
        <begin position="200"/>
        <end position="374"/>
    </location>
</feature>
<dbReference type="PANTHER" id="PTHR46117">
    <property type="entry name" value="FI24210P1"/>
    <property type="match status" value="1"/>
</dbReference>
<dbReference type="InterPro" id="IPR036638">
    <property type="entry name" value="HLH_DNA-bd_sf"/>
</dbReference>
<name>A0A9P6ASR1_9AGAM</name>
<dbReference type="SMART" id="SM00353">
    <property type="entry name" value="HLH"/>
    <property type="match status" value="1"/>
</dbReference>
<keyword evidence="4" id="KW-0539">Nucleus</keyword>
<feature type="compositionally biased region" description="Low complexity" evidence="5">
    <location>
        <begin position="599"/>
        <end position="611"/>
    </location>
</feature>
<dbReference type="Gene3D" id="4.10.280.10">
    <property type="entry name" value="Helix-loop-helix DNA-binding domain"/>
    <property type="match status" value="1"/>
</dbReference>
<comment type="caution">
    <text evidence="7">The sequence shown here is derived from an EMBL/GenBank/DDBJ whole genome shotgun (WGS) entry which is preliminary data.</text>
</comment>
<evidence type="ECO:0000256" key="5">
    <source>
        <dbReference type="SAM" id="MobiDB-lite"/>
    </source>
</evidence>
<feature type="compositionally biased region" description="Low complexity" evidence="5">
    <location>
        <begin position="214"/>
        <end position="225"/>
    </location>
</feature>